<feature type="signal peptide" evidence="2">
    <location>
        <begin position="1"/>
        <end position="18"/>
    </location>
</feature>
<name>A0A1B6DEL9_9HEMI</name>
<gene>
    <name evidence="3" type="ORF">g.6146</name>
</gene>
<dbReference type="EMBL" id="GEDC01013157">
    <property type="protein sequence ID" value="JAS24141.1"/>
    <property type="molecule type" value="Transcribed_RNA"/>
</dbReference>
<dbReference type="SUPFAM" id="SSF50814">
    <property type="entry name" value="Lipocalins"/>
    <property type="match status" value="1"/>
</dbReference>
<organism evidence="3">
    <name type="scientific">Clastoptera arizonana</name>
    <name type="common">Arizona spittle bug</name>
    <dbReference type="NCBI Taxonomy" id="38151"/>
    <lineage>
        <taxon>Eukaryota</taxon>
        <taxon>Metazoa</taxon>
        <taxon>Ecdysozoa</taxon>
        <taxon>Arthropoda</taxon>
        <taxon>Hexapoda</taxon>
        <taxon>Insecta</taxon>
        <taxon>Pterygota</taxon>
        <taxon>Neoptera</taxon>
        <taxon>Paraneoptera</taxon>
        <taxon>Hemiptera</taxon>
        <taxon>Auchenorrhyncha</taxon>
        <taxon>Cercopoidea</taxon>
        <taxon>Clastopteridae</taxon>
        <taxon>Clastoptera</taxon>
    </lineage>
</organism>
<proteinExistence type="predicted"/>
<dbReference type="InterPro" id="IPR012674">
    <property type="entry name" value="Calycin"/>
</dbReference>
<protein>
    <recommendedName>
        <fullName evidence="4">Lipocalin/cytosolic fatty-acid binding domain-containing protein</fullName>
    </recommendedName>
</protein>
<evidence type="ECO:0000256" key="2">
    <source>
        <dbReference type="SAM" id="SignalP"/>
    </source>
</evidence>
<reference evidence="3" key="1">
    <citation type="submission" date="2015-12" db="EMBL/GenBank/DDBJ databases">
        <title>De novo transcriptome assembly of four potential Pierce s Disease insect vectors from Arizona vineyards.</title>
        <authorList>
            <person name="Tassone E.E."/>
        </authorList>
    </citation>
    <scope>NUCLEOTIDE SEQUENCE</scope>
</reference>
<accession>A0A1B6DEL9</accession>
<feature type="chain" id="PRO_5008581198" description="Lipocalin/cytosolic fatty-acid binding domain-containing protein" evidence="2">
    <location>
        <begin position="19"/>
        <end position="258"/>
    </location>
</feature>
<evidence type="ECO:0008006" key="4">
    <source>
        <dbReference type="Google" id="ProtNLM"/>
    </source>
</evidence>
<evidence type="ECO:0000313" key="3">
    <source>
        <dbReference type="EMBL" id="JAS24141.1"/>
    </source>
</evidence>
<sequence length="258" mass="30002">MRYLIVLNLLYTCYLINGEVFNLKKKNTFDATSFMGDWYPVARFPSSNKQTGDLLEKIQCPKVILQHIPITKNIKFARIVHTEKFVGRETQRVDFGELSDNKINAKQRYNPQHVSDYVYTVLATDYKNWALVFKLTIYTLQRSGISSPPTNITYAFGLFQIWGRSKTIESIITVEGAEDEITKVLKEVPKEPIQWEDKILIDQICSDKPLKAIKKKKIKKSSKSKMSVSDKKKKIKQKGQKKKNKKIKNRTAFQDHYE</sequence>
<keyword evidence="2" id="KW-0732">Signal</keyword>
<feature type="compositionally biased region" description="Basic residues" evidence="1">
    <location>
        <begin position="231"/>
        <end position="249"/>
    </location>
</feature>
<dbReference type="Gene3D" id="2.40.128.20">
    <property type="match status" value="1"/>
</dbReference>
<evidence type="ECO:0000256" key="1">
    <source>
        <dbReference type="SAM" id="MobiDB-lite"/>
    </source>
</evidence>
<feature type="region of interest" description="Disordered" evidence="1">
    <location>
        <begin position="215"/>
        <end position="258"/>
    </location>
</feature>
<dbReference type="AlphaFoldDB" id="A0A1B6DEL9"/>